<dbReference type="AlphaFoldDB" id="A0A6J6A173"/>
<dbReference type="Gene3D" id="3.60.15.10">
    <property type="entry name" value="Ribonuclease Z/Hydroxyacylglutathione hydrolase-like"/>
    <property type="match status" value="1"/>
</dbReference>
<dbReference type="EMBL" id="CAESAO010000202">
    <property type="protein sequence ID" value="CAB4347246.1"/>
    <property type="molecule type" value="Genomic_DNA"/>
</dbReference>
<organism evidence="2">
    <name type="scientific">freshwater metagenome</name>
    <dbReference type="NCBI Taxonomy" id="449393"/>
    <lineage>
        <taxon>unclassified sequences</taxon>
        <taxon>metagenomes</taxon>
        <taxon>ecological metagenomes</taxon>
    </lineage>
</organism>
<dbReference type="Gene3D" id="3.10.450.50">
    <property type="match status" value="1"/>
</dbReference>
<protein>
    <submittedName>
        <fullName evidence="2">Unannotated protein</fullName>
    </submittedName>
</protein>
<dbReference type="InterPro" id="IPR036866">
    <property type="entry name" value="RibonucZ/Hydroxyglut_hydro"/>
</dbReference>
<name>A0A6J6A173_9ZZZZ</name>
<feature type="domain" description="Metallo-beta-lactamase" evidence="1">
    <location>
        <begin position="195"/>
        <end position="388"/>
    </location>
</feature>
<dbReference type="SUPFAM" id="SSF54427">
    <property type="entry name" value="NTF2-like"/>
    <property type="match status" value="1"/>
</dbReference>
<gene>
    <name evidence="2" type="ORF">UFOPK3522_01621</name>
</gene>
<dbReference type="Pfam" id="PF07366">
    <property type="entry name" value="SnoaL"/>
    <property type="match status" value="1"/>
</dbReference>
<dbReference type="InterPro" id="IPR050855">
    <property type="entry name" value="NDM-1-like"/>
</dbReference>
<proteinExistence type="predicted"/>
<dbReference type="Pfam" id="PF00753">
    <property type="entry name" value="Lactamase_B"/>
    <property type="match status" value="1"/>
</dbReference>
<dbReference type="PANTHER" id="PTHR42951">
    <property type="entry name" value="METALLO-BETA-LACTAMASE DOMAIN-CONTAINING"/>
    <property type="match status" value="1"/>
</dbReference>
<evidence type="ECO:0000259" key="1">
    <source>
        <dbReference type="SMART" id="SM00849"/>
    </source>
</evidence>
<accession>A0A6J6A173</accession>
<dbReference type="PANTHER" id="PTHR42951:SF17">
    <property type="entry name" value="METALLO-BETA-LACTAMASE DOMAIN-CONTAINING PROTEIN"/>
    <property type="match status" value="1"/>
</dbReference>
<dbReference type="InterPro" id="IPR032710">
    <property type="entry name" value="NTF2-like_dom_sf"/>
</dbReference>
<dbReference type="InterPro" id="IPR009959">
    <property type="entry name" value="Cyclase_SnoaL-like"/>
</dbReference>
<dbReference type="SMART" id="SM00849">
    <property type="entry name" value="Lactamase_B"/>
    <property type="match status" value="1"/>
</dbReference>
<dbReference type="GO" id="GO:0030638">
    <property type="term" value="P:polyketide metabolic process"/>
    <property type="evidence" value="ECO:0007669"/>
    <property type="project" value="InterPro"/>
</dbReference>
<reference evidence="2" key="1">
    <citation type="submission" date="2020-05" db="EMBL/GenBank/DDBJ databases">
        <authorList>
            <person name="Chiriac C."/>
            <person name="Salcher M."/>
            <person name="Ghai R."/>
            <person name="Kavagutti S V."/>
        </authorList>
    </citation>
    <scope>NUCLEOTIDE SEQUENCE</scope>
</reference>
<dbReference type="SUPFAM" id="SSF56281">
    <property type="entry name" value="Metallo-hydrolase/oxidoreductase"/>
    <property type="match status" value="1"/>
</dbReference>
<sequence length="407" mass="43186">MTDSTSAASGAIDAATTTEVAKRYFDALVAHDIEAAVACWLPGGRENVRGQVDTTAPDGVRDFLNGIFWPFPDFHFNVVEVTVEDDRAAVRWEATGTFTGGSFQGIEPNGTKIELEGVDVLIVRDGLIVENNAFADGMTIARQLGLLPPDGSKMDAGMKSAFNGRTKLMAKLAASEPEQIAEGVWVMRGGFPGKTMNVYFVRDGDGVLLFDAGVRSMGPAIAIAGAQLGGITRVVLGHSHADHRGVAPQLGVPVLCHADEVADAEGDAGEHYFDIHKLNPLGRALLPKLLVSWDGGPVKISGTLAEGDEIAGFKVIHLPGHAPGLIGLWRESDRFALVSDCFYTLDPQTGFKGHARVPHAAFNMDTEMARQSILKLAALEPATAWAGHTEPLKGDVRGQLETAAATT</sequence>
<evidence type="ECO:0000313" key="2">
    <source>
        <dbReference type="EMBL" id="CAB4347246.1"/>
    </source>
</evidence>
<dbReference type="InterPro" id="IPR001279">
    <property type="entry name" value="Metallo-B-lactamas"/>
</dbReference>